<dbReference type="Gene3D" id="3.40.80.10">
    <property type="entry name" value="Peptidoglycan recognition protein-like"/>
    <property type="match status" value="1"/>
</dbReference>
<keyword evidence="12" id="KW-1185">Reference proteome</keyword>
<organism evidence="11 12">
    <name type="scientific">Trichogramma kaykai</name>
    <dbReference type="NCBI Taxonomy" id="54128"/>
    <lineage>
        <taxon>Eukaryota</taxon>
        <taxon>Metazoa</taxon>
        <taxon>Ecdysozoa</taxon>
        <taxon>Arthropoda</taxon>
        <taxon>Hexapoda</taxon>
        <taxon>Insecta</taxon>
        <taxon>Pterygota</taxon>
        <taxon>Neoptera</taxon>
        <taxon>Endopterygota</taxon>
        <taxon>Hymenoptera</taxon>
        <taxon>Apocrita</taxon>
        <taxon>Proctotrupomorpha</taxon>
        <taxon>Chalcidoidea</taxon>
        <taxon>Trichogrammatidae</taxon>
        <taxon>Trichogramma</taxon>
    </lineage>
</organism>
<evidence type="ECO:0000313" key="12">
    <source>
        <dbReference type="Proteomes" id="UP001627154"/>
    </source>
</evidence>
<dbReference type="InterPro" id="IPR017331">
    <property type="entry name" value="Peptidoglycan_recognition"/>
</dbReference>
<dbReference type="PIRSF" id="PIRSF037945">
    <property type="entry name" value="PGRPs"/>
    <property type="match status" value="1"/>
</dbReference>
<feature type="domain" description="N-acetylmuramoyl-L-alanine amidase" evidence="9">
    <location>
        <begin position="44"/>
        <end position="179"/>
    </location>
</feature>
<keyword evidence="5" id="KW-1015">Disulfide bond</keyword>
<evidence type="ECO:0000256" key="3">
    <source>
        <dbReference type="ARBA" id="ARBA00022729"/>
    </source>
</evidence>
<evidence type="ECO:0000256" key="4">
    <source>
        <dbReference type="ARBA" id="ARBA00022859"/>
    </source>
</evidence>
<evidence type="ECO:0000256" key="1">
    <source>
        <dbReference type="ARBA" id="ARBA00007553"/>
    </source>
</evidence>
<dbReference type="SMART" id="SM00701">
    <property type="entry name" value="PGRP"/>
    <property type="match status" value="1"/>
</dbReference>
<dbReference type="Proteomes" id="UP001627154">
    <property type="component" value="Unassembled WGS sequence"/>
</dbReference>
<dbReference type="PANTHER" id="PTHR11022:SF41">
    <property type="entry name" value="PEPTIDOGLYCAN-RECOGNITION PROTEIN LC-RELATED"/>
    <property type="match status" value="1"/>
</dbReference>
<sequence length="196" mass="22546">MICKCILLISTLIVVQCRSILKDEQVEIPKIILKSEWSTKSIKAQVQRLQENPPSYVVIHHSATDTCTMRAICQARIRNFQDYHIKTKKWNDIGYNFLIGEDGNIYEGQGWDVAGNHTSKYNEMSIGICIIGNYNNRVPNQAAIRAVQRLIEYGTSSNKINEKYSLIGHRQAKNTNCPGDKLYELLKTWTHWTKLM</sequence>
<evidence type="ECO:0000259" key="9">
    <source>
        <dbReference type="SMART" id="SM00644"/>
    </source>
</evidence>
<dbReference type="Pfam" id="PF01510">
    <property type="entry name" value="Amidase_2"/>
    <property type="match status" value="1"/>
</dbReference>
<dbReference type="InterPro" id="IPR006619">
    <property type="entry name" value="PGRP_domain_met/bac"/>
</dbReference>
<evidence type="ECO:0000259" key="10">
    <source>
        <dbReference type="SMART" id="SM00701"/>
    </source>
</evidence>
<dbReference type="SMART" id="SM00644">
    <property type="entry name" value="Ami_2"/>
    <property type="match status" value="1"/>
</dbReference>
<dbReference type="AlphaFoldDB" id="A0ABD2X2M5"/>
<dbReference type="PANTHER" id="PTHR11022">
    <property type="entry name" value="PEPTIDOGLYCAN RECOGNITION PROTEIN"/>
    <property type="match status" value="1"/>
</dbReference>
<feature type="disulfide bond" evidence="7">
    <location>
        <begin position="67"/>
        <end position="73"/>
    </location>
</feature>
<comment type="similarity">
    <text evidence="1 6">Belongs to the N-acetylmuramoyl-L-alanine amidase 2 family.</text>
</comment>
<comment type="caution">
    <text evidence="11">The sequence shown here is derived from an EMBL/GenBank/DDBJ whole genome shotgun (WGS) entry which is preliminary data.</text>
</comment>
<keyword evidence="4 6" id="KW-0391">Immunity</keyword>
<evidence type="ECO:0000256" key="7">
    <source>
        <dbReference type="PIRSR" id="PIRSR037945-1"/>
    </source>
</evidence>
<evidence type="ECO:0000313" key="11">
    <source>
        <dbReference type="EMBL" id="KAL3399576.1"/>
    </source>
</evidence>
<dbReference type="GO" id="GO:0045087">
    <property type="term" value="P:innate immune response"/>
    <property type="evidence" value="ECO:0007669"/>
    <property type="project" value="UniProtKB-KW"/>
</dbReference>
<dbReference type="FunFam" id="3.40.80.10:FF:000001">
    <property type="entry name" value="Peptidoglycan recognition protein 1"/>
    <property type="match status" value="1"/>
</dbReference>
<evidence type="ECO:0000256" key="8">
    <source>
        <dbReference type="SAM" id="SignalP"/>
    </source>
</evidence>
<keyword evidence="3 8" id="KW-0732">Signal</keyword>
<evidence type="ECO:0000256" key="2">
    <source>
        <dbReference type="ARBA" id="ARBA00022588"/>
    </source>
</evidence>
<protein>
    <recommendedName>
        <fullName evidence="6">Peptidoglycan-recognition protein</fullName>
    </recommendedName>
</protein>
<reference evidence="11 12" key="1">
    <citation type="journal article" date="2024" name="bioRxiv">
        <title>A reference genome for Trichogramma kaykai: A tiny desert-dwelling parasitoid wasp with competing sex-ratio distorters.</title>
        <authorList>
            <person name="Culotta J."/>
            <person name="Lindsey A.R."/>
        </authorList>
    </citation>
    <scope>NUCLEOTIDE SEQUENCE [LARGE SCALE GENOMIC DNA]</scope>
    <source>
        <strain evidence="11 12">KSX58</strain>
    </source>
</reference>
<evidence type="ECO:0000256" key="6">
    <source>
        <dbReference type="PIRNR" id="PIRNR037945"/>
    </source>
</evidence>
<dbReference type="CDD" id="cd06583">
    <property type="entry name" value="PGRP"/>
    <property type="match status" value="1"/>
</dbReference>
<feature type="chain" id="PRO_5044883928" description="Peptidoglycan-recognition protein" evidence="8">
    <location>
        <begin position="18"/>
        <end position="196"/>
    </location>
</feature>
<keyword evidence="2 6" id="KW-0399">Innate immunity</keyword>
<proteinExistence type="inferred from homology"/>
<feature type="domain" description="Peptidoglycan recognition protein family" evidence="10">
    <location>
        <begin position="29"/>
        <end position="173"/>
    </location>
</feature>
<gene>
    <name evidence="11" type="ORF">TKK_006845</name>
</gene>
<accession>A0ABD2X2M5</accession>
<dbReference type="EMBL" id="JBJJXI010000055">
    <property type="protein sequence ID" value="KAL3399576.1"/>
    <property type="molecule type" value="Genomic_DNA"/>
</dbReference>
<name>A0ABD2X2M5_9HYME</name>
<evidence type="ECO:0000256" key="5">
    <source>
        <dbReference type="ARBA" id="ARBA00023157"/>
    </source>
</evidence>
<dbReference type="SUPFAM" id="SSF55846">
    <property type="entry name" value="N-acetylmuramoyl-L-alanine amidase-like"/>
    <property type="match status" value="1"/>
</dbReference>
<feature type="signal peptide" evidence="8">
    <location>
        <begin position="1"/>
        <end position="17"/>
    </location>
</feature>
<dbReference type="InterPro" id="IPR036505">
    <property type="entry name" value="Amidase/PGRP_sf"/>
</dbReference>
<dbReference type="InterPro" id="IPR002502">
    <property type="entry name" value="Amidase_domain"/>
</dbReference>
<dbReference type="InterPro" id="IPR015510">
    <property type="entry name" value="PGRP"/>
</dbReference>